<feature type="compositionally biased region" description="Polar residues" evidence="1">
    <location>
        <begin position="149"/>
        <end position="169"/>
    </location>
</feature>
<name>A0A5C3N2C9_9AGAM</name>
<dbReference type="EMBL" id="ML213513">
    <property type="protein sequence ID" value="TFK50576.1"/>
    <property type="molecule type" value="Genomic_DNA"/>
</dbReference>
<feature type="compositionally biased region" description="Polar residues" evidence="1">
    <location>
        <begin position="59"/>
        <end position="69"/>
    </location>
</feature>
<evidence type="ECO:0000256" key="1">
    <source>
        <dbReference type="SAM" id="MobiDB-lite"/>
    </source>
</evidence>
<feature type="region of interest" description="Disordered" evidence="1">
    <location>
        <begin position="112"/>
        <end position="172"/>
    </location>
</feature>
<keyword evidence="2" id="KW-0812">Transmembrane</keyword>
<dbReference type="OrthoDB" id="3268868at2759"/>
<sequence>MASPSGSYDHGLLASAPAASRAERQGGYDVDLLDSKPPYNGPPSGSYSSSSDALWTPRPRSNSPVQTEQGLPAASKPKKPLWRTGRGVTIIVIATLLVIMGAVIGGAVGGTAARRHKSNDTPASPTTAPAQSDSSSTTSIAGVPVGTGDASTVVSTQSDAPDTTGSATVPSGGIASELAVTAVLPARSSRSPSVTQAFAADP</sequence>
<keyword evidence="4" id="KW-1185">Reference proteome</keyword>
<organism evidence="3 4">
    <name type="scientific">Heliocybe sulcata</name>
    <dbReference type="NCBI Taxonomy" id="5364"/>
    <lineage>
        <taxon>Eukaryota</taxon>
        <taxon>Fungi</taxon>
        <taxon>Dikarya</taxon>
        <taxon>Basidiomycota</taxon>
        <taxon>Agaricomycotina</taxon>
        <taxon>Agaricomycetes</taxon>
        <taxon>Gloeophyllales</taxon>
        <taxon>Gloeophyllaceae</taxon>
        <taxon>Heliocybe</taxon>
    </lineage>
</organism>
<keyword evidence="2" id="KW-0472">Membrane</keyword>
<protein>
    <submittedName>
        <fullName evidence="3">Uncharacterized protein</fullName>
    </submittedName>
</protein>
<dbReference type="AlphaFoldDB" id="A0A5C3N2C9"/>
<proteinExistence type="predicted"/>
<reference evidence="3 4" key="1">
    <citation type="journal article" date="2019" name="Nat. Ecol. Evol.">
        <title>Megaphylogeny resolves global patterns of mushroom evolution.</title>
        <authorList>
            <person name="Varga T."/>
            <person name="Krizsan K."/>
            <person name="Foldi C."/>
            <person name="Dima B."/>
            <person name="Sanchez-Garcia M."/>
            <person name="Sanchez-Ramirez S."/>
            <person name="Szollosi G.J."/>
            <person name="Szarkandi J.G."/>
            <person name="Papp V."/>
            <person name="Albert L."/>
            <person name="Andreopoulos W."/>
            <person name="Angelini C."/>
            <person name="Antonin V."/>
            <person name="Barry K.W."/>
            <person name="Bougher N.L."/>
            <person name="Buchanan P."/>
            <person name="Buyck B."/>
            <person name="Bense V."/>
            <person name="Catcheside P."/>
            <person name="Chovatia M."/>
            <person name="Cooper J."/>
            <person name="Damon W."/>
            <person name="Desjardin D."/>
            <person name="Finy P."/>
            <person name="Geml J."/>
            <person name="Haridas S."/>
            <person name="Hughes K."/>
            <person name="Justo A."/>
            <person name="Karasinski D."/>
            <person name="Kautmanova I."/>
            <person name="Kiss B."/>
            <person name="Kocsube S."/>
            <person name="Kotiranta H."/>
            <person name="LaButti K.M."/>
            <person name="Lechner B.E."/>
            <person name="Liimatainen K."/>
            <person name="Lipzen A."/>
            <person name="Lukacs Z."/>
            <person name="Mihaltcheva S."/>
            <person name="Morgado L.N."/>
            <person name="Niskanen T."/>
            <person name="Noordeloos M.E."/>
            <person name="Ohm R.A."/>
            <person name="Ortiz-Santana B."/>
            <person name="Ovrebo C."/>
            <person name="Racz N."/>
            <person name="Riley R."/>
            <person name="Savchenko A."/>
            <person name="Shiryaev A."/>
            <person name="Soop K."/>
            <person name="Spirin V."/>
            <person name="Szebenyi C."/>
            <person name="Tomsovsky M."/>
            <person name="Tulloss R.E."/>
            <person name="Uehling J."/>
            <person name="Grigoriev I.V."/>
            <person name="Vagvolgyi C."/>
            <person name="Papp T."/>
            <person name="Martin F.M."/>
            <person name="Miettinen O."/>
            <person name="Hibbett D.S."/>
            <person name="Nagy L.G."/>
        </authorList>
    </citation>
    <scope>NUCLEOTIDE SEQUENCE [LARGE SCALE GENOMIC DNA]</scope>
    <source>
        <strain evidence="3 4">OMC1185</strain>
    </source>
</reference>
<evidence type="ECO:0000256" key="2">
    <source>
        <dbReference type="SAM" id="Phobius"/>
    </source>
</evidence>
<feature type="transmembrane region" description="Helical" evidence="2">
    <location>
        <begin position="87"/>
        <end position="108"/>
    </location>
</feature>
<keyword evidence="2" id="KW-1133">Transmembrane helix</keyword>
<evidence type="ECO:0000313" key="3">
    <source>
        <dbReference type="EMBL" id="TFK50576.1"/>
    </source>
</evidence>
<accession>A0A5C3N2C9</accession>
<gene>
    <name evidence="3" type="ORF">OE88DRAFT_1661065</name>
</gene>
<feature type="compositionally biased region" description="Polar residues" evidence="1">
    <location>
        <begin position="120"/>
        <end position="140"/>
    </location>
</feature>
<feature type="region of interest" description="Disordered" evidence="1">
    <location>
        <begin position="1"/>
        <end position="80"/>
    </location>
</feature>
<feature type="compositionally biased region" description="Low complexity" evidence="1">
    <location>
        <begin position="35"/>
        <end position="51"/>
    </location>
</feature>
<dbReference type="Proteomes" id="UP000305948">
    <property type="component" value="Unassembled WGS sequence"/>
</dbReference>
<evidence type="ECO:0000313" key="4">
    <source>
        <dbReference type="Proteomes" id="UP000305948"/>
    </source>
</evidence>